<dbReference type="EMBL" id="JAMZIH010006356">
    <property type="protein sequence ID" value="KAJ1674009.1"/>
    <property type="molecule type" value="Genomic_DNA"/>
</dbReference>
<gene>
    <name evidence="1" type="primary">INTS3</name>
    <name evidence="1" type="ORF">EV182_004146</name>
</gene>
<evidence type="ECO:0000313" key="1">
    <source>
        <dbReference type="EMBL" id="KAJ1674009.1"/>
    </source>
</evidence>
<comment type="caution">
    <text evidence="1">The sequence shown here is derived from an EMBL/GenBank/DDBJ whole genome shotgun (WGS) entry which is preliminary data.</text>
</comment>
<accession>A0ACC1HBQ9</accession>
<organism evidence="1 2">
    <name type="scientific">Spiromyces aspiralis</name>
    <dbReference type="NCBI Taxonomy" id="68401"/>
    <lineage>
        <taxon>Eukaryota</taxon>
        <taxon>Fungi</taxon>
        <taxon>Fungi incertae sedis</taxon>
        <taxon>Zoopagomycota</taxon>
        <taxon>Kickxellomycotina</taxon>
        <taxon>Kickxellomycetes</taxon>
        <taxon>Kickxellales</taxon>
        <taxon>Kickxellaceae</taxon>
        <taxon>Spiromyces</taxon>
    </lineage>
</organism>
<name>A0ACC1HBQ9_9FUNG</name>
<evidence type="ECO:0000313" key="2">
    <source>
        <dbReference type="Proteomes" id="UP001145114"/>
    </source>
</evidence>
<dbReference type="Proteomes" id="UP001145114">
    <property type="component" value="Unassembled WGS sequence"/>
</dbReference>
<proteinExistence type="predicted"/>
<sequence length="598" mass="64571">MGDNDDGESSGIDNSVGSPEAYTEYGIVPQEYAAITVEESEFTRPVADGQLQDYDDLQEPLGFASEEDPGGGVLGMEIEADASAGVTLDESVLHNKDLWLFGQLPSQLYDDITQGNTYGAESKLNELVEIYIQSNASAEAVGDVLAFVLKDIVQQDIDEVHQAARRALSGGSDAKVEHDLAYRAFASLWPGCEQGKSQSDRVAAVLARADPHLPWLGYRWLLFSTIEHQRPDLYKEVASLARPGDIGGKLASDLGQLQDTSAMVFYDVIAEVFRAFPEETVANPAIIHTTINMIDTSITYSLCASLATGHLTLFGSNQPHRVVIESLEWESYEQSCVWRFLTSELARSPDTVTDLCNTLLLQHKLTHETYPDAVDGLLQLLCVTAPSANMLLIMLGSRQLCLDQKGQGDDPSDKRRIPDLATLVLVSWCSTHGRKVLVPIVAELAGMLDVMPLSSRSPTSSLDRLKQVGVVISKDDVKDFIQHSRNAAASITSVASILDELLEVLNQSQSGDADSEDARSPLAPNHAKLDPSPLGGDIAYKAGSVYAEDATPPSSPSPVAITRRRSTASSGVGASGSNGVSNSRSKRRRHIVESDDSE</sequence>
<keyword evidence="2" id="KW-1185">Reference proteome</keyword>
<reference evidence="1" key="1">
    <citation type="submission" date="2022-06" db="EMBL/GenBank/DDBJ databases">
        <title>Phylogenomic reconstructions and comparative analyses of Kickxellomycotina fungi.</title>
        <authorList>
            <person name="Reynolds N.K."/>
            <person name="Stajich J.E."/>
            <person name="Barry K."/>
            <person name="Grigoriev I.V."/>
            <person name="Crous P."/>
            <person name="Smith M.E."/>
        </authorList>
    </citation>
    <scope>NUCLEOTIDE SEQUENCE</scope>
    <source>
        <strain evidence="1">RSA 2271</strain>
    </source>
</reference>
<protein>
    <submittedName>
        <fullName evidence="1">Integrator complex subunit 3</fullName>
    </submittedName>
</protein>